<proteinExistence type="inferred from homology"/>
<comment type="pathway">
    <text evidence="3">Amino-acid biosynthesis; L-methionine biosynthesis via salvage pathway; L-methionine from S-methyl-5-thio-alpha-D-ribose 1-phosphate: step 1/6.</text>
</comment>
<dbReference type="Gene3D" id="3.40.50.10470">
    <property type="entry name" value="Translation initiation factor eif-2b, domain 2"/>
    <property type="match status" value="1"/>
</dbReference>
<evidence type="ECO:0000256" key="2">
    <source>
        <dbReference type="ARBA" id="ARBA00052401"/>
    </source>
</evidence>
<evidence type="ECO:0000313" key="4">
    <source>
        <dbReference type="EMBL" id="AXL20160.1"/>
    </source>
</evidence>
<evidence type="ECO:0000256" key="1">
    <source>
        <dbReference type="ARBA" id="ARBA00023235"/>
    </source>
</evidence>
<dbReference type="SUPFAM" id="SSF100950">
    <property type="entry name" value="NagB/RpiA/CoA transferase-like"/>
    <property type="match status" value="1"/>
</dbReference>
<dbReference type="EMBL" id="CP029462">
    <property type="protein sequence ID" value="AXL20160.1"/>
    <property type="molecule type" value="Genomic_DNA"/>
</dbReference>
<keyword evidence="5" id="KW-1185">Reference proteome</keyword>
<dbReference type="GO" id="GO:0046523">
    <property type="term" value="F:S-methyl-5-thioribose-1-phosphate isomerase activity"/>
    <property type="evidence" value="ECO:0007669"/>
    <property type="project" value="UniProtKB-UniRule"/>
</dbReference>
<dbReference type="NCBIfam" id="TIGR00512">
    <property type="entry name" value="salvage_mtnA"/>
    <property type="match status" value="1"/>
</dbReference>
<dbReference type="Proteomes" id="UP000254337">
    <property type="component" value="Chromosome"/>
</dbReference>
<dbReference type="NCBIfam" id="NF004326">
    <property type="entry name" value="PRK05720.1"/>
    <property type="match status" value="1"/>
</dbReference>
<dbReference type="NCBIfam" id="TIGR00524">
    <property type="entry name" value="eIF-2B_rel"/>
    <property type="match status" value="1"/>
</dbReference>
<dbReference type="PANTHER" id="PTHR43475">
    <property type="entry name" value="METHYLTHIORIBOSE-1-PHOSPHATE ISOMERASE"/>
    <property type="match status" value="1"/>
</dbReference>
<feature type="binding site" evidence="3">
    <location>
        <position position="91"/>
    </location>
    <ligand>
        <name>substrate</name>
    </ligand>
</feature>
<feature type="binding site" evidence="3">
    <location>
        <begin position="252"/>
        <end position="253"/>
    </location>
    <ligand>
        <name>substrate</name>
    </ligand>
</feature>
<dbReference type="KEGG" id="meg:DKB62_00460"/>
<evidence type="ECO:0000313" key="5">
    <source>
        <dbReference type="Proteomes" id="UP000254337"/>
    </source>
</evidence>
<dbReference type="Pfam" id="PF01008">
    <property type="entry name" value="IF-2B"/>
    <property type="match status" value="1"/>
</dbReference>
<dbReference type="FunFam" id="1.20.120.420:FF:000003">
    <property type="entry name" value="Methylthioribose-1-phosphate isomerase"/>
    <property type="match status" value="1"/>
</dbReference>
<dbReference type="InterPro" id="IPR005251">
    <property type="entry name" value="IF-M1Pi"/>
</dbReference>
<dbReference type="InterPro" id="IPR027363">
    <property type="entry name" value="M1Pi_N"/>
</dbReference>
<dbReference type="InterPro" id="IPR037171">
    <property type="entry name" value="NagB/RpiA_transferase-like"/>
</dbReference>
<dbReference type="AlphaFoldDB" id="A0A346AWB7"/>
<feature type="binding site" evidence="3">
    <location>
        <begin position="44"/>
        <end position="46"/>
    </location>
    <ligand>
        <name>substrate</name>
    </ligand>
</feature>
<accession>A0A346AWB7</accession>
<organism evidence="4 5">
    <name type="scientific">Megasphaera stantonii</name>
    <dbReference type="NCBI Taxonomy" id="2144175"/>
    <lineage>
        <taxon>Bacteria</taxon>
        <taxon>Bacillati</taxon>
        <taxon>Bacillota</taxon>
        <taxon>Negativicutes</taxon>
        <taxon>Veillonellales</taxon>
        <taxon>Veillonellaceae</taxon>
        <taxon>Megasphaera</taxon>
    </lineage>
</organism>
<dbReference type="OrthoDB" id="9803436at2"/>
<feature type="active site" description="Proton donor" evidence="3">
    <location>
        <position position="242"/>
    </location>
</feature>
<comment type="similarity">
    <text evidence="3">Belongs to the EIF-2B alpha/beta/delta subunits family. MtnA subfamily.</text>
</comment>
<dbReference type="HAMAP" id="MF_01678">
    <property type="entry name" value="Salvage_MtnA"/>
    <property type="match status" value="1"/>
</dbReference>
<name>A0A346AWB7_9FIRM</name>
<comment type="catalytic activity">
    <reaction evidence="2 3">
        <text>5-(methylsulfanyl)-alpha-D-ribose 1-phosphate = 5-(methylsulfanyl)-D-ribulose 1-phosphate</text>
        <dbReference type="Rhea" id="RHEA:19989"/>
        <dbReference type="ChEBI" id="CHEBI:58533"/>
        <dbReference type="ChEBI" id="CHEBI:58548"/>
        <dbReference type="EC" id="5.3.1.23"/>
    </reaction>
</comment>
<dbReference type="GO" id="GO:0019509">
    <property type="term" value="P:L-methionine salvage from methylthioadenosine"/>
    <property type="evidence" value="ECO:0007669"/>
    <property type="project" value="UniProtKB-UniRule"/>
</dbReference>
<keyword evidence="3" id="KW-0028">Amino-acid biosynthesis</keyword>
<dbReference type="InterPro" id="IPR042529">
    <property type="entry name" value="IF_2B-like_C"/>
</dbReference>
<dbReference type="EC" id="5.3.1.23" evidence="3"/>
<dbReference type="Gene3D" id="1.20.120.420">
    <property type="entry name" value="translation initiation factor eif-2b, domain 1"/>
    <property type="match status" value="1"/>
</dbReference>
<sequence>MDTLRWQNGQLVLLDQTKLPLEESYITCTKWQDVYDAISILAVRGAPAIGVAAAYGSVLAARMLADTRDYESTSEFLADFSECCRCLDEARPTAVNLHWALETMKAAAYGAEEQPVSSILQLLEDKAKSMQAEDVAINTAMSEYGAEELAAAGKPLTILTHCNAGALATAGVGTALGVIRSLHKRGLIRMVYADETRPLLQGARLTVSELMADGIPVTLITDNMAAWVMKTKGVDAVVVGADRITANGDTANKIGTYGVSILAKEHGVPFYVAAPISTFDLSLDKGEQIPIEERNHDEVRSIQGVPTALPEAAVFNPAFDVTPHENIAAIFTEKGVIRKPDTAQVHAFFNI</sequence>
<keyword evidence="1 3" id="KW-0413">Isomerase</keyword>
<dbReference type="InterPro" id="IPR011559">
    <property type="entry name" value="Initiation_fac_2B_a/b/d"/>
</dbReference>
<feature type="binding site" evidence="3">
    <location>
        <position position="201"/>
    </location>
    <ligand>
        <name>substrate</name>
    </ligand>
</feature>
<feature type="site" description="Transition state stabilizer" evidence="3">
    <location>
        <position position="162"/>
    </location>
</feature>
<dbReference type="PANTHER" id="PTHR43475:SF1">
    <property type="entry name" value="METHYLTHIORIBOSE-1-PHOSPHATE ISOMERASE"/>
    <property type="match status" value="1"/>
</dbReference>
<evidence type="ECO:0000256" key="3">
    <source>
        <dbReference type="HAMAP-Rule" id="MF_01678"/>
    </source>
</evidence>
<dbReference type="UniPathway" id="UPA00904">
    <property type="reaction ID" value="UER00874"/>
</dbReference>
<comment type="function">
    <text evidence="3">Catalyzes the interconversion of methylthioribose-1-phosphate (MTR-1-P) into methylthioribulose-1-phosphate (MTRu-1-P).</text>
</comment>
<protein>
    <recommendedName>
        <fullName evidence="3">Methylthioribose-1-phosphate isomerase</fullName>
        <shortName evidence="3">M1Pi</shortName>
        <shortName evidence="3">MTR-1-P isomerase</shortName>
        <ecNumber evidence="3">5.3.1.23</ecNumber>
    </recommendedName>
    <alternativeName>
        <fullName evidence="3">S-methyl-5-thioribose-1-phosphate isomerase</fullName>
    </alternativeName>
</protein>
<keyword evidence="3" id="KW-0486">Methionine biosynthesis</keyword>
<gene>
    <name evidence="3 4" type="primary">mtnA</name>
    <name evidence="4" type="ORF">DKB62_00460</name>
</gene>
<dbReference type="InterPro" id="IPR000649">
    <property type="entry name" value="IF-2B-related"/>
</dbReference>
<dbReference type="RefSeq" id="WP_107195498.1">
    <property type="nucleotide sequence ID" value="NZ_CP029462.1"/>
</dbReference>
<reference evidence="4 5" key="1">
    <citation type="submission" date="2018-05" db="EMBL/GenBank/DDBJ databases">
        <title>Complete genome sequence of Megasphaera sp. AJH120T, isolated from the ceca of a chicken.</title>
        <authorList>
            <person name="Maki J."/>
            <person name="Looft T."/>
        </authorList>
    </citation>
    <scope>NUCLEOTIDE SEQUENCE [LARGE SCALE GENOMIC DNA]</scope>
    <source>
        <strain evidence="4 5">AJH120</strain>
    </source>
</reference>
<dbReference type="FunFam" id="3.40.50.10470:FF:000006">
    <property type="entry name" value="Methylthioribose-1-phosphate isomerase"/>
    <property type="match status" value="1"/>
</dbReference>